<evidence type="ECO:0000313" key="10">
    <source>
        <dbReference type="Proteomes" id="UP001316803"/>
    </source>
</evidence>
<dbReference type="GO" id="GO:0034657">
    <property type="term" value="C:GID complex"/>
    <property type="evidence" value="ECO:0007669"/>
    <property type="project" value="TreeGrafter"/>
</dbReference>
<dbReference type="InterPro" id="IPR015943">
    <property type="entry name" value="WD40/YVTN_repeat-like_dom_sf"/>
</dbReference>
<keyword evidence="4 6" id="KW-0853">WD repeat</keyword>
<feature type="domain" description="CTLH" evidence="8">
    <location>
        <begin position="97"/>
        <end position="168"/>
    </location>
</feature>
<reference evidence="9 10" key="1">
    <citation type="submission" date="2022-12" db="EMBL/GenBank/DDBJ databases">
        <title>Genomic features and morphological characterization of a novel Knufia sp. strain isolated from spacecraft assembly facility.</title>
        <authorList>
            <person name="Teixeira M."/>
            <person name="Chander A.M."/>
            <person name="Stajich J.E."/>
            <person name="Venkateswaran K."/>
        </authorList>
    </citation>
    <scope>NUCLEOTIDE SEQUENCE [LARGE SCALE GENOMIC DNA]</scope>
    <source>
        <strain evidence="9 10">FJI-L2-BK-P2</strain>
    </source>
</reference>
<dbReference type="EMBL" id="JAKLMC020000011">
    <property type="protein sequence ID" value="KAK5953489.1"/>
    <property type="molecule type" value="Genomic_DNA"/>
</dbReference>
<dbReference type="GO" id="GO:0043161">
    <property type="term" value="P:proteasome-mediated ubiquitin-dependent protein catabolic process"/>
    <property type="evidence" value="ECO:0007669"/>
    <property type="project" value="TreeGrafter"/>
</dbReference>
<evidence type="ECO:0000256" key="2">
    <source>
        <dbReference type="ARBA" id="ARBA00017917"/>
    </source>
</evidence>
<feature type="repeat" description="WD" evidence="6">
    <location>
        <begin position="549"/>
        <end position="581"/>
    </location>
</feature>
<dbReference type="PANTHER" id="PTHR22838">
    <property type="entry name" value="WD REPEAT PROTEIN 26-RELATED"/>
    <property type="match status" value="1"/>
</dbReference>
<dbReference type="SMART" id="SM00320">
    <property type="entry name" value="WD40"/>
    <property type="match status" value="7"/>
</dbReference>
<evidence type="ECO:0000256" key="1">
    <source>
        <dbReference type="ARBA" id="ARBA00002343"/>
    </source>
</evidence>
<feature type="repeat" description="WD" evidence="6">
    <location>
        <begin position="324"/>
        <end position="365"/>
    </location>
</feature>
<dbReference type="InterPro" id="IPR006594">
    <property type="entry name" value="LisH"/>
</dbReference>
<dbReference type="PROSITE" id="PS50897">
    <property type="entry name" value="CTLH"/>
    <property type="match status" value="1"/>
</dbReference>
<evidence type="ECO:0000256" key="6">
    <source>
        <dbReference type="PROSITE-ProRule" id="PRU00221"/>
    </source>
</evidence>
<dbReference type="Proteomes" id="UP001316803">
    <property type="component" value="Unassembled WGS sequence"/>
</dbReference>
<dbReference type="AlphaFoldDB" id="A0AAN8EE44"/>
<dbReference type="CDD" id="cd00200">
    <property type="entry name" value="WD40"/>
    <property type="match status" value="1"/>
</dbReference>
<sequence>MRSDETSRGIVSNGYSASPTHHAPRKGVVSVNGHSPHLNGSTHPLKNGTSRRKGPRSPLYRGHNREELTRILIQGLKDMGYEDSADTLSSESGYELESSEVATFRAAILSGKWSQAERILSGYYQDDGGGGSAEQGIVLAEHANKDQMLFWIRKQKFLELLVRRDLLSALKVLREELTPLHRDTYQLHSLSGLLMCTQAELQTQLHWPEDPEDARQRLLEDLTSSIAPSVMIRDHRLAELLDHVKRAQINGCLYHNTSEPPSLYSDHECSPQAFPSSTYMILEQHSGEVYCVAFSPDGTKLATAGEDKVCIIYDSKRFQVLHKLHKHNAAITHIAWSPDSKRIVTAAAEPNAYVWDASLGKLLMTIAHQTGEHRPVTSAAWTPDSEKLITGCHDRDAKMCLWDLKSQDPKTPLHTWKGEFRVSDLAVTPDGHRLICNDMDETLIIYDLDSAREEFRLKLSSKITCITASHDSRTIIVNIAEGEVHMFDLEQRRLIRKFKAENQGGTIIRNCFGGAAENFVLSGSKDGRIYIWHKENSAVIAKLQEHGKGSKNEQCVTSVSWNPMNSGMFASGGDDRKVRIWTNTLPDESSTEFDPRIRHPDLGRLSAIRTTASNL</sequence>
<gene>
    <name evidence="9" type="ORF">OHC33_005433</name>
</gene>
<dbReference type="PROSITE" id="PS50082">
    <property type="entry name" value="WD_REPEATS_2"/>
    <property type="match status" value="3"/>
</dbReference>
<feature type="repeat" description="WD" evidence="6">
    <location>
        <begin position="282"/>
        <end position="323"/>
    </location>
</feature>
<evidence type="ECO:0000256" key="7">
    <source>
        <dbReference type="SAM" id="MobiDB-lite"/>
    </source>
</evidence>
<evidence type="ECO:0000313" key="9">
    <source>
        <dbReference type="EMBL" id="KAK5953489.1"/>
    </source>
</evidence>
<keyword evidence="5" id="KW-0677">Repeat</keyword>
<dbReference type="Pfam" id="PF21889">
    <property type="entry name" value="TPR1-like_2nd"/>
    <property type="match status" value="1"/>
</dbReference>
<protein>
    <recommendedName>
        <fullName evidence="3">Protein FYV10</fullName>
    </recommendedName>
    <alternativeName>
        <fullName evidence="2">Protein fyv10</fullName>
    </alternativeName>
</protein>
<accession>A0AAN8EE44</accession>
<evidence type="ECO:0000256" key="3">
    <source>
        <dbReference type="ARBA" id="ARBA00018741"/>
    </source>
</evidence>
<dbReference type="Gene3D" id="2.130.10.10">
    <property type="entry name" value="YVTN repeat-like/Quinoprotein amine dehydrogenase"/>
    <property type="match status" value="1"/>
</dbReference>
<keyword evidence="10" id="KW-1185">Reference proteome</keyword>
<dbReference type="PROSITE" id="PS50896">
    <property type="entry name" value="LISH"/>
    <property type="match status" value="1"/>
</dbReference>
<dbReference type="InterPro" id="IPR054080">
    <property type="entry name" value="TPR1-like_2nd"/>
</dbReference>
<dbReference type="Pfam" id="PF00400">
    <property type="entry name" value="WD40"/>
    <property type="match status" value="6"/>
</dbReference>
<evidence type="ECO:0000259" key="8">
    <source>
        <dbReference type="PROSITE" id="PS50897"/>
    </source>
</evidence>
<dbReference type="InterPro" id="IPR006595">
    <property type="entry name" value="CTLH_C"/>
</dbReference>
<dbReference type="Pfam" id="PF23627">
    <property type="entry name" value="LisH_WDR26"/>
    <property type="match status" value="1"/>
</dbReference>
<dbReference type="PANTHER" id="PTHR22838:SF0">
    <property type="entry name" value="WD REPEAT-CONTAINING PROTEIN 26"/>
    <property type="match status" value="1"/>
</dbReference>
<dbReference type="InterPro" id="IPR051350">
    <property type="entry name" value="WD_repeat-ST_regulator"/>
</dbReference>
<comment type="function">
    <text evidence="1">Involved in the proteasome-dependent degradation of fructose-1,6-bisphosphatase.</text>
</comment>
<evidence type="ECO:0000256" key="5">
    <source>
        <dbReference type="ARBA" id="ARBA00022737"/>
    </source>
</evidence>
<dbReference type="InterPro" id="IPR001680">
    <property type="entry name" value="WD40_rpt"/>
</dbReference>
<feature type="compositionally biased region" description="Polar residues" evidence="7">
    <location>
        <begin position="38"/>
        <end position="48"/>
    </location>
</feature>
<comment type="caution">
    <text evidence="9">The sequence shown here is derived from an EMBL/GenBank/DDBJ whole genome shotgun (WGS) entry which is preliminary data.</text>
</comment>
<proteinExistence type="predicted"/>
<evidence type="ECO:0000256" key="4">
    <source>
        <dbReference type="ARBA" id="ARBA00022574"/>
    </source>
</evidence>
<dbReference type="PROSITE" id="PS50294">
    <property type="entry name" value="WD_REPEATS_REGION"/>
    <property type="match status" value="2"/>
</dbReference>
<feature type="compositionally biased region" description="Polar residues" evidence="7">
    <location>
        <begin position="9"/>
        <end position="19"/>
    </location>
</feature>
<dbReference type="InterPro" id="IPR036322">
    <property type="entry name" value="WD40_repeat_dom_sf"/>
</dbReference>
<dbReference type="SUPFAM" id="SSF50978">
    <property type="entry name" value="WD40 repeat-like"/>
    <property type="match status" value="1"/>
</dbReference>
<organism evidence="9 10">
    <name type="scientific">Knufia fluminis</name>
    <dbReference type="NCBI Taxonomy" id="191047"/>
    <lineage>
        <taxon>Eukaryota</taxon>
        <taxon>Fungi</taxon>
        <taxon>Dikarya</taxon>
        <taxon>Ascomycota</taxon>
        <taxon>Pezizomycotina</taxon>
        <taxon>Eurotiomycetes</taxon>
        <taxon>Chaetothyriomycetidae</taxon>
        <taxon>Chaetothyriales</taxon>
        <taxon>Trichomeriaceae</taxon>
        <taxon>Knufia</taxon>
    </lineage>
</organism>
<dbReference type="SMART" id="SM00668">
    <property type="entry name" value="CTLH"/>
    <property type="match status" value="1"/>
</dbReference>
<feature type="region of interest" description="Disordered" evidence="7">
    <location>
        <begin position="1"/>
        <end position="64"/>
    </location>
</feature>
<name>A0AAN8EE44_9EURO</name>